<name>A0A177KZ18_9BACI</name>
<dbReference type="RefSeq" id="WP_018395868.1">
    <property type="nucleotide sequence ID" value="NZ_LQWZ01000007.1"/>
</dbReference>
<evidence type="ECO:0000313" key="1">
    <source>
        <dbReference type="EMBL" id="OAH58659.1"/>
    </source>
</evidence>
<dbReference type="EMBL" id="LQWZ01000007">
    <property type="protein sequence ID" value="OAH58659.1"/>
    <property type="molecule type" value="Genomic_DNA"/>
</dbReference>
<proteinExistence type="predicted"/>
<dbReference type="AlphaFoldDB" id="A0A177KZ18"/>
<protein>
    <submittedName>
        <fullName evidence="1">Uncharacterized protein</fullName>
    </submittedName>
</protein>
<accession>A0A177KZ18</accession>
<gene>
    <name evidence="1" type="ORF">AWH48_16815</name>
</gene>
<organism evidence="1 2">
    <name type="scientific">Domibacillus aminovorans</name>
    <dbReference type="NCBI Taxonomy" id="29332"/>
    <lineage>
        <taxon>Bacteria</taxon>
        <taxon>Bacillati</taxon>
        <taxon>Bacillota</taxon>
        <taxon>Bacilli</taxon>
        <taxon>Bacillales</taxon>
        <taxon>Bacillaceae</taxon>
        <taxon>Domibacillus</taxon>
    </lineage>
</organism>
<reference evidence="1 2" key="1">
    <citation type="submission" date="2016-01" db="EMBL/GenBank/DDBJ databases">
        <title>Investigation of taxonomic status of Bacillus aminovorans.</title>
        <authorList>
            <person name="Verma A."/>
            <person name="Pal Y."/>
            <person name="Krishnamurthi S."/>
        </authorList>
    </citation>
    <scope>NUCLEOTIDE SEQUENCE [LARGE SCALE GENOMIC DNA]</scope>
    <source>
        <strain evidence="1 2">DSM 4337</strain>
    </source>
</reference>
<evidence type="ECO:0000313" key="2">
    <source>
        <dbReference type="Proteomes" id="UP000077271"/>
    </source>
</evidence>
<sequence>MKSYIVGLAMFFVLMFFITQFVANEKSHYVRSVFSNTVYQSAQQARQLGYFHPDIITALQSNVAEKLNMNVGELDLVIDPSTTTTTVKYRDVNFSESELIHYKIGIPITNIVPMAKYLGISQDSNRYVFYVEGDVSSEKLNVAASP</sequence>
<comment type="caution">
    <text evidence="1">The sequence shown here is derived from an EMBL/GenBank/DDBJ whole genome shotgun (WGS) entry which is preliminary data.</text>
</comment>
<dbReference type="Proteomes" id="UP000077271">
    <property type="component" value="Unassembled WGS sequence"/>
</dbReference>